<sequence>MSLLVNNTIWILINVFLNNSLEQILKRSSTCSSNTAHVFPHHIRSSALKKAIGNHFDDISKCFDDKFRVYNDQRIIRRLSLDQIKKLYVSRILPSTSMEFFNMDEWSDPFYFLTFVNPSVRSDIIVSSFQAKYNKNCLSSDLLPKFKLVSPNHLPKEAKIDWVNLRLPEMDCVQDEAEAIAYLPVETSMPRLKQIITAQSDATVRAAVAKNMVQTLNWNQCYSGIRDLVEFFVTRFRNETKGFRQTVVSEMGLLGNLFLKMDWEDWSAIRDFIDLINLNDEVPNCQGGLRSIYSQQIHAC</sequence>
<reference evidence="1" key="2">
    <citation type="submission" date="2014-07" db="EMBL/GenBank/DDBJ databases">
        <authorList>
            <person name="Hull J."/>
        </authorList>
    </citation>
    <scope>NUCLEOTIDE SEQUENCE</scope>
</reference>
<dbReference type="AlphaFoldDB" id="A0A0A9Y277"/>
<gene>
    <name evidence="1" type="primary">rplY_6</name>
    <name evidence="1" type="ORF">CM83_31746</name>
</gene>
<evidence type="ECO:0000313" key="1">
    <source>
        <dbReference type="EMBL" id="JAG25766.1"/>
    </source>
</evidence>
<name>A0A0A9Y277_LYGHE</name>
<dbReference type="EMBL" id="GBHO01017838">
    <property type="protein sequence ID" value="JAG25766.1"/>
    <property type="molecule type" value="Transcribed_RNA"/>
</dbReference>
<protein>
    <submittedName>
        <fullName evidence="1">50S ribosomal protein L25</fullName>
    </submittedName>
</protein>
<keyword evidence="1" id="KW-0687">Ribonucleoprotein</keyword>
<keyword evidence="1" id="KW-0689">Ribosomal protein</keyword>
<reference evidence="1" key="1">
    <citation type="journal article" date="2014" name="PLoS ONE">
        <title>Transcriptome-Based Identification of ABC Transporters in the Western Tarnished Plant Bug Lygus hesperus.</title>
        <authorList>
            <person name="Hull J.J."/>
            <person name="Chaney K."/>
            <person name="Geib S.M."/>
            <person name="Fabrick J.A."/>
            <person name="Brent C.S."/>
            <person name="Walsh D."/>
            <person name="Lavine L.C."/>
        </authorList>
    </citation>
    <scope>NUCLEOTIDE SEQUENCE</scope>
</reference>
<feature type="non-terminal residue" evidence="1">
    <location>
        <position position="300"/>
    </location>
</feature>
<dbReference type="GO" id="GO:0005840">
    <property type="term" value="C:ribosome"/>
    <property type="evidence" value="ECO:0007669"/>
    <property type="project" value="UniProtKB-KW"/>
</dbReference>
<proteinExistence type="predicted"/>
<organism evidence="1">
    <name type="scientific">Lygus hesperus</name>
    <name type="common">Western plant bug</name>
    <dbReference type="NCBI Taxonomy" id="30085"/>
    <lineage>
        <taxon>Eukaryota</taxon>
        <taxon>Metazoa</taxon>
        <taxon>Ecdysozoa</taxon>
        <taxon>Arthropoda</taxon>
        <taxon>Hexapoda</taxon>
        <taxon>Insecta</taxon>
        <taxon>Pterygota</taxon>
        <taxon>Neoptera</taxon>
        <taxon>Paraneoptera</taxon>
        <taxon>Hemiptera</taxon>
        <taxon>Heteroptera</taxon>
        <taxon>Panheteroptera</taxon>
        <taxon>Cimicomorpha</taxon>
        <taxon>Miridae</taxon>
        <taxon>Mirini</taxon>
        <taxon>Lygus</taxon>
    </lineage>
</organism>
<accession>A0A0A9Y277</accession>